<keyword evidence="1" id="KW-0812">Transmembrane</keyword>
<reference evidence="2" key="1">
    <citation type="submission" date="2021-01" db="EMBL/GenBank/DDBJ databases">
        <authorList>
            <consortium name="Genoscope - CEA"/>
            <person name="William W."/>
        </authorList>
    </citation>
    <scope>NUCLEOTIDE SEQUENCE</scope>
</reference>
<evidence type="ECO:0000313" key="2">
    <source>
        <dbReference type="EMBL" id="CAD8122952.1"/>
    </source>
</evidence>
<keyword evidence="3" id="KW-1185">Reference proteome</keyword>
<organism evidence="2 3">
    <name type="scientific">Paramecium sonneborni</name>
    <dbReference type="NCBI Taxonomy" id="65129"/>
    <lineage>
        <taxon>Eukaryota</taxon>
        <taxon>Sar</taxon>
        <taxon>Alveolata</taxon>
        <taxon>Ciliophora</taxon>
        <taxon>Intramacronucleata</taxon>
        <taxon>Oligohymenophorea</taxon>
        <taxon>Peniculida</taxon>
        <taxon>Parameciidae</taxon>
        <taxon>Paramecium</taxon>
    </lineage>
</organism>
<evidence type="ECO:0000313" key="3">
    <source>
        <dbReference type="Proteomes" id="UP000692954"/>
    </source>
</evidence>
<keyword evidence="1" id="KW-0472">Membrane</keyword>
<feature type="transmembrane region" description="Helical" evidence="1">
    <location>
        <begin position="43"/>
        <end position="60"/>
    </location>
</feature>
<keyword evidence="1" id="KW-1133">Transmembrane helix</keyword>
<dbReference type="EMBL" id="CAJJDN010000141">
    <property type="protein sequence ID" value="CAD8122952.1"/>
    <property type="molecule type" value="Genomic_DNA"/>
</dbReference>
<sequence length="72" mass="8527">MSKAEDSSNNFFVIEPIEMSSESEPEELEDLDDLNDIKHEEDNLFYIFSVLINIIQLNYLDRDKRIMDQIKS</sequence>
<protein>
    <submittedName>
        <fullName evidence="2">Uncharacterized protein</fullName>
    </submittedName>
</protein>
<evidence type="ECO:0000256" key="1">
    <source>
        <dbReference type="SAM" id="Phobius"/>
    </source>
</evidence>
<accession>A0A8S1R6X0</accession>
<name>A0A8S1R6X0_9CILI</name>
<comment type="caution">
    <text evidence="2">The sequence shown here is derived from an EMBL/GenBank/DDBJ whole genome shotgun (WGS) entry which is preliminary data.</text>
</comment>
<dbReference type="AlphaFoldDB" id="A0A8S1R6X0"/>
<proteinExistence type="predicted"/>
<dbReference type="Proteomes" id="UP000692954">
    <property type="component" value="Unassembled WGS sequence"/>
</dbReference>
<gene>
    <name evidence="2" type="ORF">PSON_ATCC_30995.1.T1410115</name>
</gene>